<comment type="subcellular location">
    <subcellularLocation>
        <location evidence="1">Cytoplasm</location>
    </subcellularLocation>
</comment>
<proteinExistence type="predicted"/>
<name>A0AAW1RUK8_9CHLO</name>
<accession>A0AAW1RUK8</accession>
<keyword evidence="9" id="KW-1185">Reference proteome</keyword>
<dbReference type="Gene3D" id="1.25.10.10">
    <property type="entry name" value="Leucine-rich Repeat Variant"/>
    <property type="match status" value="2"/>
</dbReference>
<dbReference type="PROSITE" id="PS50077">
    <property type="entry name" value="HEAT_REPEAT"/>
    <property type="match status" value="1"/>
</dbReference>
<dbReference type="SUPFAM" id="SSF48371">
    <property type="entry name" value="ARM repeat"/>
    <property type="match status" value="1"/>
</dbReference>
<evidence type="ECO:0000256" key="3">
    <source>
        <dbReference type="ARBA" id="ARBA00022490"/>
    </source>
</evidence>
<dbReference type="InterPro" id="IPR021133">
    <property type="entry name" value="HEAT_type_2"/>
</dbReference>
<keyword evidence="2" id="KW-0813">Transport</keyword>
<dbReference type="PANTHER" id="PTHR10527">
    <property type="entry name" value="IMPORTIN BETA"/>
    <property type="match status" value="1"/>
</dbReference>
<dbReference type="Pfam" id="PF25574">
    <property type="entry name" value="TPR_IMB1"/>
    <property type="match status" value="1"/>
</dbReference>
<reference evidence="8 9" key="1">
    <citation type="journal article" date="2024" name="Nat. Commun.">
        <title>Phylogenomics reveals the evolutionary origins of lichenization in chlorophyte algae.</title>
        <authorList>
            <person name="Puginier C."/>
            <person name="Libourel C."/>
            <person name="Otte J."/>
            <person name="Skaloud P."/>
            <person name="Haon M."/>
            <person name="Grisel S."/>
            <person name="Petersen M."/>
            <person name="Berrin J.G."/>
            <person name="Delaux P.M."/>
            <person name="Dal Grande F."/>
            <person name="Keller J."/>
        </authorList>
    </citation>
    <scope>NUCLEOTIDE SEQUENCE [LARGE SCALE GENOMIC DNA]</scope>
    <source>
        <strain evidence="8 9">SAG 245.80</strain>
    </source>
</reference>
<feature type="repeat" description="HEAT" evidence="6">
    <location>
        <begin position="292"/>
        <end position="330"/>
    </location>
</feature>
<dbReference type="Proteomes" id="UP001445335">
    <property type="component" value="Unassembled WGS sequence"/>
</dbReference>
<keyword evidence="3" id="KW-0963">Cytoplasm</keyword>
<dbReference type="Pfam" id="PF13513">
    <property type="entry name" value="HEAT_EZ"/>
    <property type="match status" value="1"/>
</dbReference>
<evidence type="ECO:0000259" key="7">
    <source>
        <dbReference type="PROSITE" id="PS50166"/>
    </source>
</evidence>
<evidence type="ECO:0000256" key="1">
    <source>
        <dbReference type="ARBA" id="ARBA00004496"/>
    </source>
</evidence>
<keyword evidence="5" id="KW-0653">Protein transport</keyword>
<sequence>MGAAAQQPEIRQLAGVVLKNSVQSTAEAKNAELAQKWLATDEGMRAQIRQLLLATLPAEVQGMRKDELDSGVRLAATVALLNALEFAQTNFDNPDERNYLMQVICEGTIAPDARVRETAFECLVKIAANYYEKLPAYMQDIFTLTHRAAKEDEEDVGKQAIEFWCTICEEELDLQEESEEGDSAGAANHHVVKQALQPLVAMLLEQLVKQEEGQDRDDGAWNLAMAGGTCLTLVASVVGQDVIALVMPFVQVNIGKADSPEDWRLREAATFAFGSILDGPPPDKLAGLVAMGLPFLLNALKDPNTAVRHTTAWTIGRIFEFVHGPAVVNTQALPAVVGALLAAIRDEPHIAEKVCFALCQLAAGFKVSAPTSLLSPYFKDIVQALLEAAQRPVEGPEGTRLASQAFEAINEAVRSAAADTVPLVVQLIPLTLQKLNATLAMAAAAPDARERQSEMQGLLCGVLQVIVQRLSEADSNKAAVLQYADATMEALLAVFACRNATVHEEAMLAAGALTYTCGPQFVKYMERFFPVLQMGLTNHQEWQVCQVSVGVLGDVCRAIEILSAFGDIAIAIGDAFEAYLPHVLQMLQSAQALSVAQQSTGDEDAYEYNSLLRHGIFEAYSGILNGMSKDKSTQHMTQVAPSILEFEEFVASDKENQDDAVMRSAIALLGDLAANLPATGPLFQGKAWVTDLLGQARASGDSALIEQASWASSTIMALGR</sequence>
<comment type="caution">
    <text evidence="8">The sequence shown here is derived from an EMBL/GenBank/DDBJ whole genome shotgun (WGS) entry which is preliminary data.</text>
</comment>
<dbReference type="InterPro" id="IPR001494">
    <property type="entry name" value="Importin-beta_N"/>
</dbReference>
<dbReference type="GO" id="GO:0006606">
    <property type="term" value="P:protein import into nucleus"/>
    <property type="evidence" value="ECO:0007669"/>
    <property type="project" value="InterPro"/>
</dbReference>
<dbReference type="InterPro" id="IPR040122">
    <property type="entry name" value="Importin_beta"/>
</dbReference>
<organism evidence="8 9">
    <name type="scientific">Elliptochloris bilobata</name>
    <dbReference type="NCBI Taxonomy" id="381761"/>
    <lineage>
        <taxon>Eukaryota</taxon>
        <taxon>Viridiplantae</taxon>
        <taxon>Chlorophyta</taxon>
        <taxon>core chlorophytes</taxon>
        <taxon>Trebouxiophyceae</taxon>
        <taxon>Trebouxiophyceae incertae sedis</taxon>
        <taxon>Elliptochloris clade</taxon>
        <taxon>Elliptochloris</taxon>
    </lineage>
</organism>
<feature type="domain" description="Importin N-terminal" evidence="7">
    <location>
        <begin position="1"/>
        <end position="58"/>
    </location>
</feature>
<dbReference type="PROSITE" id="PS50166">
    <property type="entry name" value="IMPORTIN_B_NT"/>
    <property type="match status" value="1"/>
</dbReference>
<evidence type="ECO:0000313" key="8">
    <source>
        <dbReference type="EMBL" id="KAK9837148.1"/>
    </source>
</evidence>
<dbReference type="GO" id="GO:0005737">
    <property type="term" value="C:cytoplasm"/>
    <property type="evidence" value="ECO:0007669"/>
    <property type="project" value="UniProtKB-SubCell"/>
</dbReference>
<dbReference type="InterPro" id="IPR016024">
    <property type="entry name" value="ARM-type_fold"/>
</dbReference>
<evidence type="ECO:0000313" key="9">
    <source>
        <dbReference type="Proteomes" id="UP001445335"/>
    </source>
</evidence>
<protein>
    <recommendedName>
        <fullName evidence="7">Importin N-terminal domain-containing protein</fullName>
    </recommendedName>
</protein>
<evidence type="ECO:0000256" key="4">
    <source>
        <dbReference type="ARBA" id="ARBA00022737"/>
    </source>
</evidence>
<dbReference type="InterPro" id="IPR011989">
    <property type="entry name" value="ARM-like"/>
</dbReference>
<dbReference type="EMBL" id="JALJOU010000023">
    <property type="protein sequence ID" value="KAK9837148.1"/>
    <property type="molecule type" value="Genomic_DNA"/>
</dbReference>
<evidence type="ECO:0000256" key="6">
    <source>
        <dbReference type="PROSITE-ProRule" id="PRU00103"/>
    </source>
</evidence>
<evidence type="ECO:0000256" key="2">
    <source>
        <dbReference type="ARBA" id="ARBA00022448"/>
    </source>
</evidence>
<gene>
    <name evidence="8" type="ORF">WJX81_006220</name>
</gene>
<keyword evidence="4" id="KW-0677">Repeat</keyword>
<dbReference type="GO" id="GO:0031267">
    <property type="term" value="F:small GTPase binding"/>
    <property type="evidence" value="ECO:0007669"/>
    <property type="project" value="InterPro"/>
</dbReference>
<dbReference type="AlphaFoldDB" id="A0AAW1RUK8"/>
<evidence type="ECO:0000256" key="5">
    <source>
        <dbReference type="ARBA" id="ARBA00022927"/>
    </source>
</evidence>
<dbReference type="InterPro" id="IPR058584">
    <property type="entry name" value="IMB1_TNPO1-like_TPR"/>
</dbReference>